<accession>A0A7W6JV32</accession>
<dbReference type="GO" id="GO:0032259">
    <property type="term" value="P:methylation"/>
    <property type="evidence" value="ECO:0007669"/>
    <property type="project" value="UniProtKB-KW"/>
</dbReference>
<keyword evidence="4" id="KW-1185">Reference proteome</keyword>
<dbReference type="SUPFAM" id="SSF53335">
    <property type="entry name" value="S-adenosyl-L-methionine-dependent methyltransferases"/>
    <property type="match status" value="1"/>
</dbReference>
<dbReference type="PANTHER" id="PTHR12049:SF7">
    <property type="entry name" value="PROTEIN ARGININE METHYLTRANSFERASE NDUFAF7, MITOCHONDRIAL"/>
    <property type="match status" value="1"/>
</dbReference>
<evidence type="ECO:0000256" key="2">
    <source>
        <dbReference type="ARBA" id="ARBA00022679"/>
    </source>
</evidence>
<evidence type="ECO:0000313" key="3">
    <source>
        <dbReference type="EMBL" id="MBB4100110.1"/>
    </source>
</evidence>
<keyword evidence="2 3" id="KW-0808">Transferase</keyword>
<comment type="caution">
    <text evidence="3">The sequence shown here is derived from an EMBL/GenBank/DDBJ whole genome shotgun (WGS) entry which is preliminary data.</text>
</comment>
<dbReference type="InterPro" id="IPR029063">
    <property type="entry name" value="SAM-dependent_MTases_sf"/>
</dbReference>
<keyword evidence="1 3" id="KW-0489">Methyltransferase</keyword>
<organism evidence="3 4">
    <name type="scientific">Sphingomonas kyeonggiensis</name>
    <dbReference type="NCBI Taxonomy" id="1268553"/>
    <lineage>
        <taxon>Bacteria</taxon>
        <taxon>Pseudomonadati</taxon>
        <taxon>Pseudomonadota</taxon>
        <taxon>Alphaproteobacteria</taxon>
        <taxon>Sphingomonadales</taxon>
        <taxon>Sphingomonadaceae</taxon>
        <taxon>Sphingomonas</taxon>
    </lineage>
</organism>
<dbReference type="InterPro" id="IPR003788">
    <property type="entry name" value="NDUFAF7"/>
</dbReference>
<proteinExistence type="predicted"/>
<dbReference type="Pfam" id="PF02636">
    <property type="entry name" value="Methyltransf_28"/>
    <property type="match status" value="1"/>
</dbReference>
<dbReference type="AlphaFoldDB" id="A0A7W6JV32"/>
<evidence type="ECO:0000313" key="4">
    <source>
        <dbReference type="Proteomes" id="UP000557392"/>
    </source>
</evidence>
<sequence>MSENPLDAGQQERATNAAEPLLAERLSRAITMAGPIPLSQFMGAANAHYYATRDPLGARGDFTTAPEVSQMFGELIGLWVADLWHRAEQPPVRYVELGPGRGTLAADALRAMAKVGLTPPVDLVETSPTLRAVQAERVPGAEFHLDLIGLPDDAPLVFVANEFFDALPIRQLIATQEGWRERLVACQDTLFLPIAGDRSFDMIIPRDFKEAAPGSILETSPASVAVLRQLAKRLNDQGGAALVIDYGYMGPAIGDTLQAVKGHAYANPFDEPGEADLTAHVDFATLAEAAHAEGLVVYGPVTQGEFLTRLGITERTASLSLATPERAGQLATDRERLTHPEQMGELFKVIAFTAPGWPVPAGFE</sequence>
<dbReference type="Proteomes" id="UP000557392">
    <property type="component" value="Unassembled WGS sequence"/>
</dbReference>
<dbReference type="EMBL" id="JACIEH010000003">
    <property type="protein sequence ID" value="MBB4100110.1"/>
    <property type="molecule type" value="Genomic_DNA"/>
</dbReference>
<dbReference type="PANTHER" id="PTHR12049">
    <property type="entry name" value="PROTEIN ARGININE METHYLTRANSFERASE NDUFAF7, MITOCHONDRIAL"/>
    <property type="match status" value="1"/>
</dbReference>
<name>A0A7W6JV32_9SPHN</name>
<dbReference type="Gene3D" id="3.40.50.12710">
    <property type="match status" value="1"/>
</dbReference>
<dbReference type="GO" id="GO:0035243">
    <property type="term" value="F:protein-arginine omega-N symmetric methyltransferase activity"/>
    <property type="evidence" value="ECO:0007669"/>
    <property type="project" value="TreeGrafter"/>
</dbReference>
<evidence type="ECO:0000256" key="1">
    <source>
        <dbReference type="ARBA" id="ARBA00022603"/>
    </source>
</evidence>
<gene>
    <name evidence="3" type="ORF">GGR46_003682</name>
</gene>
<dbReference type="InterPro" id="IPR038375">
    <property type="entry name" value="NDUFAF7_sf"/>
</dbReference>
<reference evidence="3 4" key="1">
    <citation type="submission" date="2020-08" db="EMBL/GenBank/DDBJ databases">
        <title>Genomic Encyclopedia of Type Strains, Phase IV (KMG-IV): sequencing the most valuable type-strain genomes for metagenomic binning, comparative biology and taxonomic classification.</title>
        <authorList>
            <person name="Goeker M."/>
        </authorList>
    </citation>
    <scope>NUCLEOTIDE SEQUENCE [LARGE SCALE GENOMIC DNA]</scope>
    <source>
        <strain evidence="3 4">DSM 101806</strain>
    </source>
</reference>
<protein>
    <submittedName>
        <fullName evidence="3">SAM-dependent MidA family methyltransferase</fullName>
    </submittedName>
</protein>